<organism evidence="1 2">
    <name type="scientific">Paenibacillus rhizosphaerae</name>
    <dbReference type="NCBI Taxonomy" id="297318"/>
    <lineage>
        <taxon>Bacteria</taxon>
        <taxon>Bacillati</taxon>
        <taxon>Bacillota</taxon>
        <taxon>Bacilli</taxon>
        <taxon>Bacillales</taxon>
        <taxon>Paenibacillaceae</taxon>
        <taxon>Paenibacillus</taxon>
    </lineage>
</organism>
<protein>
    <submittedName>
        <fullName evidence="1">Uncharacterized protein</fullName>
    </submittedName>
</protein>
<dbReference type="RefSeq" id="WP_076176846.1">
    <property type="nucleotide sequence ID" value="NZ_MRTP01000024.1"/>
</dbReference>
<comment type="caution">
    <text evidence="1">The sequence shown here is derived from an EMBL/GenBank/DDBJ whole genome shotgun (WGS) entry which is preliminary data.</text>
</comment>
<sequence>MNGEGILVLIQGQAHCEHIRNRHKKNKGVCIQMPENEHAPWFRTEFRELQEIYGKSGDELRLAMYQKGVTRSDGYEYAIMAR</sequence>
<dbReference type="Proteomes" id="UP000187172">
    <property type="component" value="Unassembled WGS sequence"/>
</dbReference>
<name>A0A1R1DZQ6_9BACL</name>
<proteinExistence type="predicted"/>
<dbReference type="STRING" id="297318.BK138_34110"/>
<gene>
    <name evidence="1" type="ORF">BK138_34110</name>
</gene>
<dbReference type="EMBL" id="MRTP01000024">
    <property type="protein sequence ID" value="OMF45006.1"/>
    <property type="molecule type" value="Genomic_DNA"/>
</dbReference>
<evidence type="ECO:0000313" key="2">
    <source>
        <dbReference type="Proteomes" id="UP000187172"/>
    </source>
</evidence>
<reference evidence="1 2" key="1">
    <citation type="submission" date="2016-11" db="EMBL/GenBank/DDBJ databases">
        <title>Paenibacillus species isolates.</title>
        <authorList>
            <person name="Beno S.M."/>
        </authorList>
    </citation>
    <scope>NUCLEOTIDE SEQUENCE [LARGE SCALE GENOMIC DNA]</scope>
    <source>
        <strain evidence="1 2">FSL R5-0378</strain>
    </source>
</reference>
<keyword evidence="2" id="KW-1185">Reference proteome</keyword>
<dbReference type="AlphaFoldDB" id="A0A1R1DZQ6"/>
<accession>A0A1R1DZQ6</accession>
<evidence type="ECO:0000313" key="1">
    <source>
        <dbReference type="EMBL" id="OMF45006.1"/>
    </source>
</evidence>